<dbReference type="PATRIC" id="fig|1550241.5.peg.896"/>
<proteinExistence type="predicted"/>
<accession>A0A0F7FI91</accession>
<dbReference type="KEGG" id="thf:MA03_04215"/>
<evidence type="ECO:0000313" key="1">
    <source>
        <dbReference type="EMBL" id="AKG38647.1"/>
    </source>
</evidence>
<dbReference type="AlphaFoldDB" id="A0A0F7FI91"/>
<keyword evidence="2" id="KW-1185">Reference proteome</keyword>
<dbReference type="Gene3D" id="3.40.50.2020">
    <property type="match status" value="1"/>
</dbReference>
<protein>
    <recommendedName>
        <fullName evidence="3">Phosphoribosyltransferase domain-containing protein</fullName>
    </recommendedName>
</protein>
<organism evidence="1 2">
    <name type="scientific">Infirmifilum uzonense</name>
    <dbReference type="NCBI Taxonomy" id="1550241"/>
    <lineage>
        <taxon>Archaea</taxon>
        <taxon>Thermoproteota</taxon>
        <taxon>Thermoprotei</taxon>
        <taxon>Thermofilales</taxon>
        <taxon>Thermofilaceae</taxon>
        <taxon>Infirmifilum</taxon>
    </lineage>
</organism>
<dbReference type="Proteomes" id="UP000067434">
    <property type="component" value="Chromosome"/>
</dbReference>
<evidence type="ECO:0000313" key="2">
    <source>
        <dbReference type="Proteomes" id="UP000067434"/>
    </source>
</evidence>
<dbReference type="InterPro" id="IPR000836">
    <property type="entry name" value="PRTase_dom"/>
</dbReference>
<dbReference type="SUPFAM" id="SSF53271">
    <property type="entry name" value="PRTase-like"/>
    <property type="match status" value="1"/>
</dbReference>
<reference evidence="1 2" key="1">
    <citation type="journal article" date="2015" name="Stand. Genomic Sci.">
        <title>Complete genome sequence of and proposal of Thermofilum uzonense sp. nov. a novel hyperthermophilic crenarchaeon and emended description of the genus Thermofilum.</title>
        <authorList>
            <person name="Toshchakov S.V."/>
            <person name="Korzhenkov A.A."/>
            <person name="Samarov N.I."/>
            <person name="Mazunin I.O."/>
            <person name="Mozhey O.I."/>
            <person name="Shmyr I.S."/>
            <person name="Derbikova K.S."/>
            <person name="Taranov E.A."/>
            <person name="Dominova I.N."/>
            <person name="Bonch-Osmolovskaya E.A."/>
            <person name="Patrushev M.V."/>
            <person name="Podosokorskaya O.A."/>
            <person name="Kublanov I.V."/>
        </authorList>
    </citation>
    <scope>NUCLEOTIDE SEQUENCE [LARGE SCALE GENOMIC DNA]</scope>
    <source>
        <strain evidence="1 2">1807-2</strain>
    </source>
</reference>
<dbReference type="GeneID" id="25401408"/>
<name>A0A0F7FI91_9CREN</name>
<dbReference type="CDD" id="cd06223">
    <property type="entry name" value="PRTases_typeI"/>
    <property type="match status" value="1"/>
</dbReference>
<dbReference type="OrthoDB" id="31479at2157"/>
<dbReference type="RefSeq" id="WP_052884080.1">
    <property type="nucleotide sequence ID" value="NZ_CP009961.1"/>
</dbReference>
<sequence length="343" mass="38401">MEVASLEKISDKFGIKLCERKIVFESGKEGVLASIDLPLNAEAFVVHTPEGSSVASKPEIVGRELDSAIIEPARVTASFLKQRLEGVEDIVFLHVLRGSQGYRLDVALREAGFEIREEFVRVVYEGTGEKHLDSSPRIGRVLFGELSGKEKVLVVADTVATGRTLLEALRVLLDLAQFKGVEFKQAIVYGFISENGATKVSEFLEKRGITPFLISIENFSALASNMFDMPLYGPDVTRDKIQVDKLIAGSTIPLALKSMLEHYFPGLDQPGDWSERQCLLFNGTSYERGRIEKHLENSMSALENLYSAIKAVDWFENWMGRVYQERKKGLRKAMRKDYCAPEL</sequence>
<dbReference type="InterPro" id="IPR029057">
    <property type="entry name" value="PRTase-like"/>
</dbReference>
<gene>
    <name evidence="1" type="ORF">MA03_04215</name>
</gene>
<evidence type="ECO:0008006" key="3">
    <source>
        <dbReference type="Google" id="ProtNLM"/>
    </source>
</evidence>
<dbReference type="EMBL" id="CP009961">
    <property type="protein sequence ID" value="AKG38647.1"/>
    <property type="molecule type" value="Genomic_DNA"/>
</dbReference>
<dbReference type="HOGENOM" id="CLU_808030_0_0_2"/>